<dbReference type="Gene3D" id="3.10.129.10">
    <property type="entry name" value="Hotdog Thioesterase"/>
    <property type="match status" value="1"/>
</dbReference>
<reference evidence="3 4" key="1">
    <citation type="submission" date="2018-05" db="EMBL/GenBank/DDBJ databases">
        <title>Comparative genomics of bacterial root endophytes of switchgrass collected from native prairies over two seasons.</title>
        <authorList>
            <person name="Tang Y."/>
        </authorList>
    </citation>
    <scope>NUCLEOTIDE SEQUENCE [LARGE SCALE GENOMIC DNA]</scope>
    <source>
        <strain evidence="3 4">NFIX32</strain>
    </source>
</reference>
<proteinExistence type="inferred from homology"/>
<dbReference type="RefSeq" id="WP_072439817.1">
    <property type="nucleotide sequence ID" value="NZ_QJJY01000009.1"/>
</dbReference>
<dbReference type="PANTHER" id="PTHR31793:SF27">
    <property type="entry name" value="NOVEL THIOESTERASE SUPERFAMILY DOMAIN AND SAPOSIN A-TYPE DOMAIN CONTAINING PROTEIN (0610012H03RIK)"/>
    <property type="match status" value="1"/>
</dbReference>
<comment type="similarity">
    <text evidence="1">Belongs to the 4-hydroxybenzoyl-CoA thioesterase family.</text>
</comment>
<dbReference type="CDD" id="cd00586">
    <property type="entry name" value="4HBT"/>
    <property type="match status" value="1"/>
</dbReference>
<name>A0A318IND9_BURPY</name>
<dbReference type="EMBL" id="QJJY01000009">
    <property type="protein sequence ID" value="PXX33914.1"/>
    <property type="molecule type" value="Genomic_DNA"/>
</dbReference>
<dbReference type="SUPFAM" id="SSF54637">
    <property type="entry name" value="Thioesterase/thiol ester dehydrase-isomerase"/>
    <property type="match status" value="1"/>
</dbReference>
<dbReference type="InterPro" id="IPR050563">
    <property type="entry name" value="4-hydroxybenzoyl-CoA_TE"/>
</dbReference>
<dbReference type="PANTHER" id="PTHR31793">
    <property type="entry name" value="4-HYDROXYBENZOYL-COA THIOESTERASE FAMILY MEMBER"/>
    <property type="match status" value="1"/>
</dbReference>
<evidence type="ECO:0000256" key="2">
    <source>
        <dbReference type="ARBA" id="ARBA00022801"/>
    </source>
</evidence>
<sequence>MTRAFTQKFDVTYRDQDPAGHVSATMYYVYMLNAYMAYAHELLEVPLDQGIPQIMLKTSCEYVRSAKWGESLELSARITRLGTKSFDLEYLITLAGDADTVIARGASTHVAYDYVTESTVPLSDTFRARVRQYQEEEEEAPELSEVA</sequence>
<evidence type="ECO:0000313" key="4">
    <source>
        <dbReference type="Proteomes" id="UP000247755"/>
    </source>
</evidence>
<dbReference type="InterPro" id="IPR029069">
    <property type="entry name" value="HotDog_dom_sf"/>
</dbReference>
<comment type="caution">
    <text evidence="3">The sequence shown here is derived from an EMBL/GenBank/DDBJ whole genome shotgun (WGS) entry which is preliminary data.</text>
</comment>
<dbReference type="Pfam" id="PF13279">
    <property type="entry name" value="4HBT_2"/>
    <property type="match status" value="1"/>
</dbReference>
<evidence type="ECO:0000256" key="1">
    <source>
        <dbReference type="ARBA" id="ARBA00005953"/>
    </source>
</evidence>
<protein>
    <submittedName>
        <fullName evidence="3">Acyl-CoA thioester hydrolase</fullName>
    </submittedName>
</protein>
<dbReference type="GO" id="GO:0047617">
    <property type="term" value="F:fatty acyl-CoA hydrolase activity"/>
    <property type="evidence" value="ECO:0007669"/>
    <property type="project" value="TreeGrafter"/>
</dbReference>
<gene>
    <name evidence="3" type="ORF">NA66_1009177</name>
</gene>
<keyword evidence="2 3" id="KW-0378">Hydrolase</keyword>
<dbReference type="AlphaFoldDB" id="A0A318IND9"/>
<evidence type="ECO:0000313" key="3">
    <source>
        <dbReference type="EMBL" id="PXX33914.1"/>
    </source>
</evidence>
<organism evidence="3 4">
    <name type="scientific">Burkholderia pyrrocinia</name>
    <name type="common">Pseudomonas pyrrocinia</name>
    <dbReference type="NCBI Taxonomy" id="60550"/>
    <lineage>
        <taxon>Bacteria</taxon>
        <taxon>Pseudomonadati</taxon>
        <taxon>Pseudomonadota</taxon>
        <taxon>Betaproteobacteria</taxon>
        <taxon>Burkholderiales</taxon>
        <taxon>Burkholderiaceae</taxon>
        <taxon>Burkholderia</taxon>
        <taxon>Burkholderia cepacia complex</taxon>
    </lineage>
</organism>
<accession>A0A318IND9</accession>
<dbReference type="Proteomes" id="UP000247755">
    <property type="component" value="Unassembled WGS sequence"/>
</dbReference>